<keyword evidence="1" id="KW-1133">Transmembrane helix</keyword>
<dbReference type="RefSeq" id="WP_201958791.1">
    <property type="nucleotide sequence ID" value="NZ_JAERRJ010000033.1"/>
</dbReference>
<gene>
    <name evidence="2" type="ORF">JK358_38535</name>
</gene>
<protein>
    <submittedName>
        <fullName evidence="2">Uncharacterized protein</fullName>
    </submittedName>
</protein>
<name>A0ABS1MJU1_9NOCA</name>
<dbReference type="EMBL" id="JAERRJ010000033">
    <property type="protein sequence ID" value="MBL1080310.1"/>
    <property type="molecule type" value="Genomic_DNA"/>
</dbReference>
<sequence>MTNASSTDTVAAAGNERDSNSVVKPAAALMTGVVLLVVAFANLSRVPGWADEHGAIWVYLVFFLYMSIAGRLFWIGADDLAKQLRR</sequence>
<feature type="transmembrane region" description="Helical" evidence="1">
    <location>
        <begin position="26"/>
        <end position="44"/>
    </location>
</feature>
<evidence type="ECO:0000313" key="2">
    <source>
        <dbReference type="EMBL" id="MBL1080310.1"/>
    </source>
</evidence>
<dbReference type="Proteomes" id="UP000602198">
    <property type="component" value="Unassembled WGS sequence"/>
</dbReference>
<evidence type="ECO:0000313" key="3">
    <source>
        <dbReference type="Proteomes" id="UP000602198"/>
    </source>
</evidence>
<keyword evidence="1" id="KW-0472">Membrane</keyword>
<organism evidence="2 3">
    <name type="scientific">Nocardia acididurans</name>
    <dbReference type="NCBI Taxonomy" id="2802282"/>
    <lineage>
        <taxon>Bacteria</taxon>
        <taxon>Bacillati</taxon>
        <taxon>Actinomycetota</taxon>
        <taxon>Actinomycetes</taxon>
        <taxon>Mycobacteriales</taxon>
        <taxon>Nocardiaceae</taxon>
        <taxon>Nocardia</taxon>
    </lineage>
</organism>
<comment type="caution">
    <text evidence="2">The sequence shown here is derived from an EMBL/GenBank/DDBJ whole genome shotgun (WGS) entry which is preliminary data.</text>
</comment>
<keyword evidence="1" id="KW-0812">Transmembrane</keyword>
<feature type="transmembrane region" description="Helical" evidence="1">
    <location>
        <begin position="56"/>
        <end position="77"/>
    </location>
</feature>
<reference evidence="2 3" key="1">
    <citation type="submission" date="2021-01" db="EMBL/GenBank/DDBJ databases">
        <title>WGS of actinomycetes isolated from Thailand.</title>
        <authorList>
            <person name="Thawai C."/>
        </authorList>
    </citation>
    <scope>NUCLEOTIDE SEQUENCE [LARGE SCALE GENOMIC DNA]</scope>
    <source>
        <strain evidence="2 3">LPG 2</strain>
    </source>
</reference>
<keyword evidence="3" id="KW-1185">Reference proteome</keyword>
<evidence type="ECO:0000256" key="1">
    <source>
        <dbReference type="SAM" id="Phobius"/>
    </source>
</evidence>
<accession>A0ABS1MJU1</accession>
<proteinExistence type="predicted"/>